<reference evidence="6 7" key="1">
    <citation type="submission" date="2018-05" db="EMBL/GenBank/DDBJ databases">
        <title>Vibrio limimaris sp. nov., isolated from marine sediment.</title>
        <authorList>
            <person name="Li C.-M."/>
        </authorList>
    </citation>
    <scope>NUCLEOTIDE SEQUENCE [LARGE SCALE GENOMIC DNA]</scope>
    <source>
        <strain evidence="6 7">E4404</strain>
    </source>
</reference>
<dbReference type="EMBL" id="QFWT01000012">
    <property type="protein sequence ID" value="PWI32046.1"/>
    <property type="molecule type" value="Genomic_DNA"/>
</dbReference>
<comment type="subcellular location">
    <subcellularLocation>
        <location evidence="1">Cell outer membrane</location>
        <topology evidence="1">Multi-pass membrane protein</topology>
    </subcellularLocation>
</comment>
<dbReference type="RefSeq" id="WP_109321057.1">
    <property type="nucleotide sequence ID" value="NZ_QFWT01000012.1"/>
</dbReference>
<dbReference type="SUPFAM" id="SSF56935">
    <property type="entry name" value="Porins"/>
    <property type="match status" value="1"/>
</dbReference>
<evidence type="ECO:0000256" key="2">
    <source>
        <dbReference type="ARBA" id="ARBA00022729"/>
    </source>
</evidence>
<dbReference type="GO" id="GO:0015288">
    <property type="term" value="F:porin activity"/>
    <property type="evidence" value="ECO:0007669"/>
    <property type="project" value="InterPro"/>
</dbReference>
<evidence type="ECO:0000256" key="1">
    <source>
        <dbReference type="ARBA" id="ARBA00004571"/>
    </source>
</evidence>
<sequence>MNIKPLAAAVSLLVAAGTVSAGEIYASDDNKVEIKGWAESTALSVKSDKVNKNLHVYTDAQLKVIGTHTLDEKSKVVGSYAINAGDSTAKEAKFADIKVEYDHADLGNFSVGDTGNSFGVVNKAKAGKGKNLYMVDQGGVDGQGLRYKKTINDLEFSANYETDSGVVEDGKDKHESNYAASLNYKTDDFSAAVAYGSDGGSARSIGLGGDYTVNELTLGAAFIRFEDATKLKVSDSVELDLQKAGLLPNEGNTYSVMAKYKLDDVELYGSVQFVDGEVDGKDVEAKTAYVGATYEVTSSLKTDLVFQTGSFETEADKEDGNFVKFVAKYSF</sequence>
<dbReference type="AlphaFoldDB" id="A0A2U3B5H8"/>
<dbReference type="InterPro" id="IPR050298">
    <property type="entry name" value="Gram-neg_bact_OMP"/>
</dbReference>
<dbReference type="InterPro" id="IPR023614">
    <property type="entry name" value="Porin_dom_sf"/>
</dbReference>
<dbReference type="InterPro" id="IPR033900">
    <property type="entry name" value="Gram_neg_porin_domain"/>
</dbReference>
<evidence type="ECO:0000313" key="6">
    <source>
        <dbReference type="EMBL" id="PWI32046.1"/>
    </source>
</evidence>
<name>A0A2U3B5H8_9VIBR</name>
<proteinExistence type="predicted"/>
<gene>
    <name evidence="6" type="ORF">DI392_17865</name>
</gene>
<dbReference type="Pfam" id="PF13609">
    <property type="entry name" value="Porin_4"/>
    <property type="match status" value="1"/>
</dbReference>
<evidence type="ECO:0000256" key="4">
    <source>
        <dbReference type="SAM" id="SignalP"/>
    </source>
</evidence>
<keyword evidence="3" id="KW-0472">Membrane</keyword>
<evidence type="ECO:0000313" key="7">
    <source>
        <dbReference type="Proteomes" id="UP000245362"/>
    </source>
</evidence>
<feature type="domain" description="Porin" evidence="5">
    <location>
        <begin position="8"/>
        <end position="308"/>
    </location>
</feature>
<dbReference type="Gene3D" id="2.40.160.10">
    <property type="entry name" value="Porin"/>
    <property type="match status" value="1"/>
</dbReference>
<organism evidence="6 7">
    <name type="scientific">Vibrio albus</name>
    <dbReference type="NCBI Taxonomy" id="2200953"/>
    <lineage>
        <taxon>Bacteria</taxon>
        <taxon>Pseudomonadati</taxon>
        <taxon>Pseudomonadota</taxon>
        <taxon>Gammaproteobacteria</taxon>
        <taxon>Vibrionales</taxon>
        <taxon>Vibrionaceae</taxon>
        <taxon>Vibrio</taxon>
    </lineage>
</organism>
<evidence type="ECO:0000256" key="3">
    <source>
        <dbReference type="ARBA" id="ARBA00023136"/>
    </source>
</evidence>
<keyword evidence="2 4" id="KW-0732">Signal</keyword>
<comment type="caution">
    <text evidence="6">The sequence shown here is derived from an EMBL/GenBank/DDBJ whole genome shotgun (WGS) entry which is preliminary data.</text>
</comment>
<accession>A0A2U3B5H8</accession>
<evidence type="ECO:0000259" key="5">
    <source>
        <dbReference type="Pfam" id="PF13609"/>
    </source>
</evidence>
<feature type="signal peptide" evidence="4">
    <location>
        <begin position="1"/>
        <end position="21"/>
    </location>
</feature>
<dbReference type="OrthoDB" id="5868286at2"/>
<dbReference type="Proteomes" id="UP000245362">
    <property type="component" value="Unassembled WGS sequence"/>
</dbReference>
<dbReference type="PANTHER" id="PTHR34501:SF2">
    <property type="entry name" value="OUTER MEMBRANE PORIN F-RELATED"/>
    <property type="match status" value="1"/>
</dbReference>
<keyword evidence="7" id="KW-1185">Reference proteome</keyword>
<protein>
    <submittedName>
        <fullName evidence="6">Porin</fullName>
    </submittedName>
</protein>
<dbReference type="PANTHER" id="PTHR34501">
    <property type="entry name" value="PROTEIN YDDL-RELATED"/>
    <property type="match status" value="1"/>
</dbReference>
<feature type="chain" id="PRO_5015552142" evidence="4">
    <location>
        <begin position="22"/>
        <end position="331"/>
    </location>
</feature>
<dbReference type="GO" id="GO:0009279">
    <property type="term" value="C:cell outer membrane"/>
    <property type="evidence" value="ECO:0007669"/>
    <property type="project" value="UniProtKB-SubCell"/>
</dbReference>